<evidence type="ECO:0000313" key="3">
    <source>
        <dbReference type="Proteomes" id="UP000604765"/>
    </source>
</evidence>
<evidence type="ECO:0000313" key="2">
    <source>
        <dbReference type="EMBL" id="GHP14757.1"/>
    </source>
</evidence>
<organism evidence="2 3">
    <name type="scientific">Lentilactobacillus fungorum</name>
    <dbReference type="NCBI Taxonomy" id="2201250"/>
    <lineage>
        <taxon>Bacteria</taxon>
        <taxon>Bacillati</taxon>
        <taxon>Bacillota</taxon>
        <taxon>Bacilli</taxon>
        <taxon>Lactobacillales</taxon>
        <taxon>Lactobacillaceae</taxon>
        <taxon>Lentilactobacillus</taxon>
    </lineage>
</organism>
<keyword evidence="3" id="KW-1185">Reference proteome</keyword>
<dbReference type="InterPro" id="IPR049049">
    <property type="entry name" value="Beta-AFase-like_GH127_C"/>
</dbReference>
<dbReference type="Proteomes" id="UP000604765">
    <property type="component" value="Unassembled WGS sequence"/>
</dbReference>
<sequence length="59" mass="6527">MRASNRVSASFGGVAVQRGSLVYCVQEADNEKPFWTHQVKMAATPKYHYEANLLKGIGN</sequence>
<dbReference type="Pfam" id="PF20737">
    <property type="entry name" value="Glyco_hydro127C"/>
    <property type="match status" value="1"/>
</dbReference>
<accession>A0ABQ3W2Q4</accession>
<name>A0ABQ3W2Q4_9LACO</name>
<protein>
    <recommendedName>
        <fullName evidence="1">Non-reducing end beta-L-arabinofuranosidase-like GH127 C-terminal domain-containing protein</fullName>
    </recommendedName>
</protein>
<proteinExistence type="predicted"/>
<dbReference type="RefSeq" id="WP_373300213.1">
    <property type="nucleotide sequence ID" value="NZ_BNJR01000017.1"/>
</dbReference>
<dbReference type="EMBL" id="BNJR01000017">
    <property type="protein sequence ID" value="GHP14757.1"/>
    <property type="molecule type" value="Genomic_DNA"/>
</dbReference>
<comment type="caution">
    <text evidence="2">The sequence shown here is derived from an EMBL/GenBank/DDBJ whole genome shotgun (WGS) entry which is preliminary data.</text>
</comment>
<feature type="domain" description="Non-reducing end beta-L-arabinofuranosidase-like GH127 C-terminal" evidence="1">
    <location>
        <begin position="1"/>
        <end position="42"/>
    </location>
</feature>
<gene>
    <name evidence="2" type="ORF">YK48G_21820</name>
</gene>
<evidence type="ECO:0000259" key="1">
    <source>
        <dbReference type="Pfam" id="PF20737"/>
    </source>
</evidence>
<reference evidence="2 3" key="1">
    <citation type="journal article" date="2021" name="Int. J. Syst. Evol. Microbiol.">
        <title>Lentilactobacillus fungorum sp. nov., isolated from spent mushroom substrates.</title>
        <authorList>
            <person name="Tohno M."/>
            <person name="Tanizawa Y."/>
            <person name="Kojima Y."/>
            <person name="Sakamoto M."/>
            <person name="Ohkuma M."/>
            <person name="Kobayashi H."/>
        </authorList>
    </citation>
    <scope>NUCLEOTIDE SEQUENCE [LARGE SCALE GENOMIC DNA]</scope>
    <source>
        <strain evidence="2 3">YK48G</strain>
    </source>
</reference>